<dbReference type="PANTHER" id="PTHR23155">
    <property type="entry name" value="DISEASE RESISTANCE PROTEIN RP"/>
    <property type="match status" value="1"/>
</dbReference>
<dbReference type="Gene3D" id="1.20.5.4130">
    <property type="match status" value="1"/>
</dbReference>
<name>A0A453DKY9_AEGTS</name>
<evidence type="ECO:0008006" key="15">
    <source>
        <dbReference type="Google" id="ProtNLM"/>
    </source>
</evidence>
<dbReference type="GO" id="GO:0009626">
    <property type="term" value="P:plant-type hypersensitive response"/>
    <property type="evidence" value="ECO:0007669"/>
    <property type="project" value="UniProtKB-ARBA"/>
</dbReference>
<evidence type="ECO:0000256" key="3">
    <source>
        <dbReference type="ARBA" id="ARBA00022737"/>
    </source>
</evidence>
<dbReference type="GO" id="GO:0042742">
    <property type="term" value="P:defense response to bacterium"/>
    <property type="evidence" value="ECO:0007669"/>
    <property type="project" value="UniProtKB-ARBA"/>
</dbReference>
<keyword evidence="6 7" id="KW-0175">Coiled coil</keyword>
<reference evidence="13" key="4">
    <citation type="submission" date="2019-03" db="UniProtKB">
        <authorList>
            <consortium name="EnsemblPlants"/>
        </authorList>
    </citation>
    <scope>IDENTIFICATION</scope>
</reference>
<dbReference type="EnsemblPlants" id="AET2Gv21291200.5">
    <property type="protein sequence ID" value="AET2Gv21291200.5"/>
    <property type="gene ID" value="AET2Gv21291200"/>
</dbReference>
<keyword evidence="2" id="KW-0433">Leucine-rich repeat</keyword>
<feature type="region of interest" description="Disordered" evidence="8">
    <location>
        <begin position="962"/>
        <end position="987"/>
    </location>
</feature>
<dbReference type="InterPro" id="IPR036388">
    <property type="entry name" value="WH-like_DNA-bd_sf"/>
</dbReference>
<protein>
    <recommendedName>
        <fullName evidence="15">NB-ARC domain-containing protein</fullName>
    </recommendedName>
</protein>
<dbReference type="SUPFAM" id="SSF52540">
    <property type="entry name" value="P-loop containing nucleoside triphosphate hydrolases"/>
    <property type="match status" value="2"/>
</dbReference>
<evidence type="ECO:0000256" key="6">
    <source>
        <dbReference type="ARBA" id="ARBA00023054"/>
    </source>
</evidence>
<dbReference type="InterPro" id="IPR044974">
    <property type="entry name" value="Disease_R_plants"/>
</dbReference>
<organism evidence="13 14">
    <name type="scientific">Aegilops tauschii subsp. strangulata</name>
    <name type="common">Goatgrass</name>
    <dbReference type="NCBI Taxonomy" id="200361"/>
    <lineage>
        <taxon>Eukaryota</taxon>
        <taxon>Viridiplantae</taxon>
        <taxon>Streptophyta</taxon>
        <taxon>Embryophyta</taxon>
        <taxon>Tracheophyta</taxon>
        <taxon>Spermatophyta</taxon>
        <taxon>Magnoliopsida</taxon>
        <taxon>Liliopsida</taxon>
        <taxon>Poales</taxon>
        <taxon>Poaceae</taxon>
        <taxon>BOP clade</taxon>
        <taxon>Pooideae</taxon>
        <taxon>Triticodae</taxon>
        <taxon>Triticeae</taxon>
        <taxon>Triticinae</taxon>
        <taxon>Aegilops</taxon>
    </lineage>
</organism>
<feature type="domain" description="NB-ARC" evidence="9">
    <location>
        <begin position="178"/>
        <end position="332"/>
    </location>
</feature>
<reference evidence="13" key="5">
    <citation type="journal article" date="2021" name="G3 (Bethesda)">
        <title>Aegilops tauschii genome assembly Aet v5.0 features greater sequence contiguity and improved annotation.</title>
        <authorList>
            <person name="Wang L."/>
            <person name="Zhu T."/>
            <person name="Rodriguez J.C."/>
            <person name="Deal K.R."/>
            <person name="Dubcovsky J."/>
            <person name="McGuire P.E."/>
            <person name="Lux T."/>
            <person name="Spannagl M."/>
            <person name="Mayer K.F.X."/>
            <person name="Baldrich P."/>
            <person name="Meyers B.C."/>
            <person name="Huo N."/>
            <person name="Gu Y.Q."/>
            <person name="Zhou H."/>
            <person name="Devos K.M."/>
            <person name="Bennetzen J.L."/>
            <person name="Unver T."/>
            <person name="Budak H."/>
            <person name="Gulick P.J."/>
            <person name="Galiba G."/>
            <person name="Kalapos B."/>
            <person name="Nelson D.R."/>
            <person name="Li P."/>
            <person name="You F.M."/>
            <person name="Luo M.C."/>
            <person name="Dvorak J."/>
        </authorList>
    </citation>
    <scope>NUCLEOTIDE SEQUENCE [LARGE SCALE GENOMIC DNA]</scope>
    <source>
        <strain evidence="13">cv. AL8/78</strain>
    </source>
</reference>
<feature type="domain" description="Disease resistance protein winged helix" evidence="11">
    <location>
        <begin position="1433"/>
        <end position="1505"/>
    </location>
</feature>
<keyword evidence="4" id="KW-0547">Nucleotide-binding</keyword>
<dbReference type="Pfam" id="PF23559">
    <property type="entry name" value="WHD_DRP"/>
    <property type="match status" value="2"/>
</dbReference>
<evidence type="ECO:0000256" key="5">
    <source>
        <dbReference type="ARBA" id="ARBA00022821"/>
    </source>
</evidence>
<dbReference type="SUPFAM" id="SSF52058">
    <property type="entry name" value="L domain-like"/>
    <property type="match status" value="2"/>
</dbReference>
<feature type="coiled-coil region" evidence="7">
    <location>
        <begin position="899"/>
        <end position="926"/>
    </location>
</feature>
<dbReference type="Gramene" id="AET2Gv21291200.5">
    <property type="protein sequence ID" value="AET2Gv21291200.5"/>
    <property type="gene ID" value="AET2Gv21291200"/>
</dbReference>
<dbReference type="Pfam" id="PF23598">
    <property type="entry name" value="LRR_14"/>
    <property type="match status" value="2"/>
</dbReference>
<dbReference type="Gene3D" id="3.40.50.300">
    <property type="entry name" value="P-loop containing nucleotide triphosphate hydrolases"/>
    <property type="match status" value="2"/>
</dbReference>
<keyword evidence="14" id="KW-1185">Reference proteome</keyword>
<feature type="domain" description="Disease resistance protein winged helix" evidence="11">
    <location>
        <begin position="384"/>
        <end position="454"/>
    </location>
</feature>
<evidence type="ECO:0000256" key="4">
    <source>
        <dbReference type="ARBA" id="ARBA00022741"/>
    </source>
</evidence>
<evidence type="ECO:0000259" key="12">
    <source>
        <dbReference type="Pfam" id="PF23598"/>
    </source>
</evidence>
<dbReference type="InterPro" id="IPR042197">
    <property type="entry name" value="Apaf_helical"/>
</dbReference>
<evidence type="ECO:0000259" key="9">
    <source>
        <dbReference type="Pfam" id="PF00931"/>
    </source>
</evidence>
<dbReference type="Gene3D" id="3.80.10.10">
    <property type="entry name" value="Ribonuclease Inhibitor"/>
    <property type="match status" value="2"/>
</dbReference>
<dbReference type="InterPro" id="IPR058922">
    <property type="entry name" value="WHD_DRP"/>
</dbReference>
<evidence type="ECO:0000259" key="11">
    <source>
        <dbReference type="Pfam" id="PF23559"/>
    </source>
</evidence>
<feature type="domain" description="Disease resistance R13L4/SHOC-2-like LRR" evidence="12">
    <location>
        <begin position="504"/>
        <end position="873"/>
    </location>
</feature>
<dbReference type="Proteomes" id="UP000015105">
    <property type="component" value="Chromosome 2D"/>
</dbReference>
<sequence>AKMEDLDAASSLPAMADPDPVLLQVAMQDPITAWLGPVGPLLRKLHLAHSLPPDLLRDDDDIRRLKDLCMCLKIMSEDQDANCMVQWWMKMARELCYDTDDLLDEFSGIGLHLHFPARAKGELSGLLARVKDACERRQRFQLSSPKAGGAEAGASGLTVPISGCSTVSHVELPEQLVELLALDDDQKTLKVIPITGCAGVGKTTVARALYHRHGWKFQCRAFVTVSRNPHMRGFLTSMLSQLKAPWLNGFPDVPDLIHAISKHLRGKRYFIVIDDLWTASVWNIISRAFPRGDSCSRIITTTQIDDVALACCGYYPVHIYKMEPLNDYKYLELFFGIKEVPNIQKEKWLREDKEYFEQMKDVLNLIYSSLPPRLKTCLLYLSMYAHGYVIKKDELLKLWVAEGFLSAVGEQGPEEIAQRYFDELVSRGMVQAVDTTYHGEVLSCSVHQIVLDFIRHKSREENFIITIDYDQSTLALPEKVRRLSAQFGGVKSAYIPESIVTSNVRSLIFWGFFKCLSSSFVDYRFLRILILHIWADEDNESLDLTGIGELFLLKYLEIECNNTIKLPGTDMIRWLQPLETLKVHAKVVAFPSDIVLLDRLLHLRLLSEYIQHSVVAHMTSLRTLGYFDIGSHSEENILHLGRLKNLQDLQLTCTTVQPAENLERNVQLLGSILAELTVLQSLTLVPSASGSSCVNIPEDGFNMVTPPPDLLLRTIELSRHCCIFFTLPKWFGELRKLCIIKIAIRELSGEDIDILKKLSALTALTLYIQKPPAGRILMDNEGFQVLAYFKFMCAEPCMFFAEGAVPKVQKLKLGFNLNKMEPHAIEIVGFHHLIGLREVCIKFGVQDAEEFNINDAESELEAAIRNHPNTPVIRVQRVDVISYTKEGQSTATEEIEGKLQEIQEGKKQITEHLEEQEENLQKIHIDKKIIHVEEENRLEINVDKKRISEIWEIQDKNKLEIQEDKKQTRNRPPTQVESRHARTDRVSSPLKHHAQSLVFAIGAMGSLLLKLGEVIKDEYKLQKGVQKKVKSFSAELDVMRAALGKVADVPWDQLDEQVNLWAADVRELSYYMEDVVDSFLMRVEGCGSDANQARFKKLMANMANQFKKGKARHEISTAINEIHKRLQDVTRRHERYNLANLPAATRTTVDPFLEVLYGDKKNIIGLDKARDDIIKKITEGDLVSKAQLKILSIVGFGGLGKTTLAREVYETLPTKFDYKAFVSVSRNQDMHKVLSNLLFKLDKKRHASLNAANLDVEQLIIVVRELLSKKRYFIIIDDLWNKVAWTTIRYALIDGGCGSIIITTTRLLDVSEICCSSKDDMIHQMKPLSYHDSHKLFYGRIFSSEVCPSGFEQVSREILKKCAGVPLAIISLASYLANNQRANQIDQWYVLLNSIGHGLQNGDDHVKKMKRILSLSYYDLSPYLKTCLLYLSIFPEDHQISRDELISIWICGGFIQVKDETASLLELGESYFNELVNRNMIMPINIHADGRVEACCVHDIMLDLIFELASGENFVTILDVIKGGTPLAKKFCRLDIQKSMTDLTNAQMATTSMTKVRSFSIFSPAITKRIPPLSIFQFLGVLDLEGCDLQGVDLRHVENLLLLRHLGLRGTKVGNLPKEIGKLQLLQTLDLHWTNSTELPSSVFQLGNLMCLILDSNMQLPKGFCNLTCLEQLKGDGVGHFSADSAEELGRLDRLR</sequence>
<dbReference type="InterPro" id="IPR002182">
    <property type="entry name" value="NB-ARC"/>
</dbReference>
<reference evidence="14" key="1">
    <citation type="journal article" date="2014" name="Science">
        <title>Ancient hybridizations among the ancestral genomes of bread wheat.</title>
        <authorList>
            <consortium name="International Wheat Genome Sequencing Consortium,"/>
            <person name="Marcussen T."/>
            <person name="Sandve S.R."/>
            <person name="Heier L."/>
            <person name="Spannagl M."/>
            <person name="Pfeifer M."/>
            <person name="Jakobsen K.S."/>
            <person name="Wulff B.B."/>
            <person name="Steuernagel B."/>
            <person name="Mayer K.F."/>
            <person name="Olsen O.A."/>
        </authorList>
    </citation>
    <scope>NUCLEOTIDE SEQUENCE [LARGE SCALE GENOMIC DNA]</scope>
    <source>
        <strain evidence="14">cv. AL8/78</strain>
    </source>
</reference>
<keyword evidence="3" id="KW-0677">Repeat</keyword>
<dbReference type="InterPro" id="IPR027417">
    <property type="entry name" value="P-loop_NTPase"/>
</dbReference>
<evidence type="ECO:0000256" key="1">
    <source>
        <dbReference type="ARBA" id="ARBA00008894"/>
    </source>
</evidence>
<keyword evidence="5" id="KW-0611">Plant defense</keyword>
<dbReference type="STRING" id="200361.A0A453DKY9"/>
<dbReference type="InterPro" id="IPR041118">
    <property type="entry name" value="Rx_N"/>
</dbReference>
<reference evidence="13" key="3">
    <citation type="journal article" date="2017" name="Nature">
        <title>Genome sequence of the progenitor of the wheat D genome Aegilops tauschii.</title>
        <authorList>
            <person name="Luo M.C."/>
            <person name="Gu Y.Q."/>
            <person name="Puiu D."/>
            <person name="Wang H."/>
            <person name="Twardziok S.O."/>
            <person name="Deal K.R."/>
            <person name="Huo N."/>
            <person name="Zhu T."/>
            <person name="Wang L."/>
            <person name="Wang Y."/>
            <person name="McGuire P.E."/>
            <person name="Liu S."/>
            <person name="Long H."/>
            <person name="Ramasamy R.K."/>
            <person name="Rodriguez J.C."/>
            <person name="Van S.L."/>
            <person name="Yuan L."/>
            <person name="Wang Z."/>
            <person name="Xia Z."/>
            <person name="Xiao L."/>
            <person name="Anderson O.D."/>
            <person name="Ouyang S."/>
            <person name="Liang Y."/>
            <person name="Zimin A.V."/>
            <person name="Pertea G."/>
            <person name="Qi P."/>
            <person name="Bennetzen J.L."/>
            <person name="Dai X."/>
            <person name="Dawson M.W."/>
            <person name="Muller H.G."/>
            <person name="Kugler K."/>
            <person name="Rivarola-Duarte L."/>
            <person name="Spannagl M."/>
            <person name="Mayer K.F.X."/>
            <person name="Lu F.H."/>
            <person name="Bevan M.W."/>
            <person name="Leroy P."/>
            <person name="Li P."/>
            <person name="You F.M."/>
            <person name="Sun Q."/>
            <person name="Liu Z."/>
            <person name="Lyons E."/>
            <person name="Wicker T."/>
            <person name="Salzberg S.L."/>
            <person name="Devos K.M."/>
            <person name="Dvorak J."/>
        </authorList>
    </citation>
    <scope>NUCLEOTIDE SEQUENCE [LARGE SCALE GENOMIC DNA]</scope>
    <source>
        <strain evidence="13">cv. AL8/78</strain>
    </source>
</reference>
<proteinExistence type="inferred from homology"/>
<feature type="domain" description="Disease resistance N-terminal" evidence="10">
    <location>
        <begin position="1003"/>
        <end position="1092"/>
    </location>
</feature>
<dbReference type="PRINTS" id="PR00364">
    <property type="entry name" value="DISEASERSIST"/>
</dbReference>
<reference evidence="14" key="2">
    <citation type="journal article" date="2017" name="Nat. Plants">
        <title>The Aegilops tauschii genome reveals multiple impacts of transposons.</title>
        <authorList>
            <person name="Zhao G."/>
            <person name="Zou C."/>
            <person name="Li K."/>
            <person name="Wang K."/>
            <person name="Li T."/>
            <person name="Gao L."/>
            <person name="Zhang X."/>
            <person name="Wang H."/>
            <person name="Yang Z."/>
            <person name="Liu X."/>
            <person name="Jiang W."/>
            <person name="Mao L."/>
            <person name="Kong X."/>
            <person name="Jiao Y."/>
            <person name="Jia J."/>
        </authorList>
    </citation>
    <scope>NUCLEOTIDE SEQUENCE [LARGE SCALE GENOMIC DNA]</scope>
    <source>
        <strain evidence="14">cv. AL8/78</strain>
    </source>
</reference>
<dbReference type="Gene3D" id="1.10.8.430">
    <property type="entry name" value="Helical domain of apoptotic protease-activating factors"/>
    <property type="match status" value="1"/>
</dbReference>
<evidence type="ECO:0000313" key="14">
    <source>
        <dbReference type="Proteomes" id="UP000015105"/>
    </source>
</evidence>
<dbReference type="FunFam" id="1.10.10.10:FF:000322">
    <property type="entry name" value="Probable disease resistance protein At1g63360"/>
    <property type="match status" value="2"/>
</dbReference>
<evidence type="ECO:0000256" key="2">
    <source>
        <dbReference type="ARBA" id="ARBA00022614"/>
    </source>
</evidence>
<dbReference type="InterPro" id="IPR038005">
    <property type="entry name" value="RX-like_CC"/>
</dbReference>
<evidence type="ECO:0000259" key="10">
    <source>
        <dbReference type="Pfam" id="PF18052"/>
    </source>
</evidence>
<dbReference type="InterPro" id="IPR055414">
    <property type="entry name" value="LRR_R13L4/SHOC2-like"/>
</dbReference>
<accession>A0A453DKY9</accession>
<dbReference type="Pfam" id="PF18052">
    <property type="entry name" value="Rx_N"/>
    <property type="match status" value="1"/>
</dbReference>
<dbReference type="GO" id="GO:0043531">
    <property type="term" value="F:ADP binding"/>
    <property type="evidence" value="ECO:0007669"/>
    <property type="project" value="InterPro"/>
</dbReference>
<feature type="domain" description="Disease resistance R13L4/SHOC-2-like LRR" evidence="12">
    <location>
        <begin position="1555"/>
        <end position="1696"/>
    </location>
</feature>
<evidence type="ECO:0000256" key="7">
    <source>
        <dbReference type="SAM" id="Coils"/>
    </source>
</evidence>
<dbReference type="InterPro" id="IPR032675">
    <property type="entry name" value="LRR_dom_sf"/>
</dbReference>
<comment type="similarity">
    <text evidence="1">Belongs to the disease resistance NB-LRR family.</text>
</comment>
<evidence type="ECO:0000313" key="13">
    <source>
        <dbReference type="EnsemblPlants" id="AET2Gv21291200.5"/>
    </source>
</evidence>
<dbReference type="Gene3D" id="1.10.10.10">
    <property type="entry name" value="Winged helix-like DNA-binding domain superfamily/Winged helix DNA-binding domain"/>
    <property type="match status" value="2"/>
</dbReference>
<dbReference type="Pfam" id="PF00931">
    <property type="entry name" value="NB-ARC"/>
    <property type="match status" value="2"/>
</dbReference>
<dbReference type="PANTHER" id="PTHR23155:SF1116">
    <property type="entry name" value="OS12G0273300 PROTEIN"/>
    <property type="match status" value="1"/>
</dbReference>
<dbReference type="CDD" id="cd14798">
    <property type="entry name" value="RX-CC_like"/>
    <property type="match status" value="1"/>
</dbReference>
<feature type="domain" description="NB-ARC" evidence="9">
    <location>
        <begin position="1180"/>
        <end position="1345"/>
    </location>
</feature>
<evidence type="ECO:0000256" key="8">
    <source>
        <dbReference type="SAM" id="MobiDB-lite"/>
    </source>
</evidence>
<dbReference type="GO" id="GO:0002758">
    <property type="term" value="P:innate immune response-activating signaling pathway"/>
    <property type="evidence" value="ECO:0007669"/>
    <property type="project" value="UniProtKB-ARBA"/>
</dbReference>